<dbReference type="EMBL" id="JBIMZQ010000003">
    <property type="protein sequence ID" value="KAL3672784.1"/>
    <property type="molecule type" value="Genomic_DNA"/>
</dbReference>
<evidence type="ECO:0000313" key="2">
    <source>
        <dbReference type="Proteomes" id="UP001632037"/>
    </source>
</evidence>
<gene>
    <name evidence="1" type="ORF">V7S43_002074</name>
</gene>
<dbReference type="SUPFAM" id="SSF53474">
    <property type="entry name" value="alpha/beta-Hydrolases"/>
    <property type="match status" value="1"/>
</dbReference>
<sequence>MNRLLFDALGSLTSTNENVFLVGHSFGAQTAINMATLNVAESKVNIRGMALLAPVGCSPHYVMRPRANAMVIKMLGSGNPFLVSLAFHAVKVIYTKLLRFPCRLANRSIRCCCREGWNHRF</sequence>
<keyword evidence="2" id="KW-1185">Reference proteome</keyword>
<proteinExistence type="predicted"/>
<reference evidence="1 2" key="1">
    <citation type="submission" date="2024-09" db="EMBL/GenBank/DDBJ databases">
        <title>Genome sequencing and assembly of Phytophthora oleae, isolate VK10A, causative agent of rot of olive drupes.</title>
        <authorList>
            <person name="Conti Taguali S."/>
            <person name="Riolo M."/>
            <person name="La Spada F."/>
            <person name="Cacciola S.O."/>
            <person name="Dionisio G."/>
        </authorList>
    </citation>
    <scope>NUCLEOTIDE SEQUENCE [LARGE SCALE GENOMIC DNA]</scope>
    <source>
        <strain evidence="1 2">VK10A</strain>
    </source>
</reference>
<evidence type="ECO:0000313" key="1">
    <source>
        <dbReference type="EMBL" id="KAL3672784.1"/>
    </source>
</evidence>
<dbReference type="InterPro" id="IPR029058">
    <property type="entry name" value="AB_hydrolase_fold"/>
</dbReference>
<protein>
    <submittedName>
        <fullName evidence="1">Uncharacterized protein</fullName>
    </submittedName>
</protein>
<comment type="caution">
    <text evidence="1">The sequence shown here is derived from an EMBL/GenBank/DDBJ whole genome shotgun (WGS) entry which is preliminary data.</text>
</comment>
<organism evidence="1 2">
    <name type="scientific">Phytophthora oleae</name>
    <dbReference type="NCBI Taxonomy" id="2107226"/>
    <lineage>
        <taxon>Eukaryota</taxon>
        <taxon>Sar</taxon>
        <taxon>Stramenopiles</taxon>
        <taxon>Oomycota</taxon>
        <taxon>Peronosporomycetes</taxon>
        <taxon>Peronosporales</taxon>
        <taxon>Peronosporaceae</taxon>
        <taxon>Phytophthora</taxon>
    </lineage>
</organism>
<dbReference type="Proteomes" id="UP001632037">
    <property type="component" value="Unassembled WGS sequence"/>
</dbReference>
<dbReference type="Gene3D" id="3.40.50.1820">
    <property type="entry name" value="alpha/beta hydrolase"/>
    <property type="match status" value="1"/>
</dbReference>
<name>A0ABD3G6M3_9STRA</name>
<dbReference type="AlphaFoldDB" id="A0ABD3G6M3"/>
<accession>A0ABD3G6M3</accession>